<feature type="compositionally biased region" description="Basic and acidic residues" evidence="1">
    <location>
        <begin position="557"/>
        <end position="583"/>
    </location>
</feature>
<comment type="caution">
    <text evidence="2">The sequence shown here is derived from an EMBL/GenBank/DDBJ whole genome shotgun (WGS) entry which is preliminary data.</text>
</comment>
<feature type="compositionally biased region" description="Low complexity" evidence="1">
    <location>
        <begin position="589"/>
        <end position="598"/>
    </location>
</feature>
<evidence type="ECO:0000313" key="3">
    <source>
        <dbReference type="Proteomes" id="UP001151760"/>
    </source>
</evidence>
<protein>
    <submittedName>
        <fullName evidence="2">Zinc knuckle CX2CX4HX4C containing protein</fullName>
    </submittedName>
</protein>
<reference evidence="2" key="1">
    <citation type="journal article" date="2022" name="Int. J. Mol. Sci.">
        <title>Draft Genome of Tanacetum Coccineum: Genomic Comparison of Closely Related Tanacetum-Family Plants.</title>
        <authorList>
            <person name="Yamashiro T."/>
            <person name="Shiraishi A."/>
            <person name="Nakayama K."/>
            <person name="Satake H."/>
        </authorList>
    </citation>
    <scope>NUCLEOTIDE SEQUENCE</scope>
</reference>
<dbReference type="Proteomes" id="UP001151760">
    <property type="component" value="Unassembled WGS sequence"/>
</dbReference>
<name>A0ABQ5I070_9ASTR</name>
<reference evidence="2" key="2">
    <citation type="submission" date="2022-01" db="EMBL/GenBank/DDBJ databases">
        <authorList>
            <person name="Yamashiro T."/>
            <person name="Shiraishi A."/>
            <person name="Satake H."/>
            <person name="Nakayama K."/>
        </authorList>
    </citation>
    <scope>NUCLEOTIDE SEQUENCE</scope>
</reference>
<dbReference type="EMBL" id="BQNB010020208">
    <property type="protein sequence ID" value="GJT93498.1"/>
    <property type="molecule type" value="Genomic_DNA"/>
</dbReference>
<feature type="region of interest" description="Disordered" evidence="1">
    <location>
        <begin position="534"/>
        <end position="613"/>
    </location>
</feature>
<gene>
    <name evidence="2" type="ORF">Tco_1082343</name>
</gene>
<dbReference type="PANTHER" id="PTHR31286">
    <property type="entry name" value="GLYCINE-RICH CELL WALL STRUCTURAL PROTEIN 1.8-LIKE"/>
    <property type="match status" value="1"/>
</dbReference>
<dbReference type="InterPro" id="IPR040256">
    <property type="entry name" value="At4g02000-like"/>
</dbReference>
<keyword evidence="3" id="KW-1185">Reference proteome</keyword>
<evidence type="ECO:0000256" key="1">
    <source>
        <dbReference type="SAM" id="MobiDB-lite"/>
    </source>
</evidence>
<sequence length="721" mass="82142">MLITPSSTTKKTPSLQEALNTNSKIVAMMAATLYEQHKGFLFSVFVFDNGFWVKKLGLLQTSTLLGEEWRQMMAGANKKRSSTRSIRVPIRFGDSIHGIRKKNTVRNKQNEDDLIRKGDDDQGKVMGETEEMVGVSSENNKGFVGDLNSNDFPELQSRVNIPSSSIIHDNIDVSNKNVADNMMNVCDNVNEKYGKKGNTTGINVTKKIDKKFMDVANAVRLNNILMTIPTMLKDDGNDVVIFDDELIEKGSVKWRNTVWGYFVGSKVSFNEARYHLRRMWYKFGLGEMQMNDKGILFAKFSDERGMEEVINSGPWMARLINVPMEAWIVEGISAQASSLGKPIIMDEITAKMCKTWEGRLGYARVLVELNAEKKPLSEPSSLLRSTHAPINLCHPFFQSLEDNPEPITLIITWIASVAIRCEIPCAFIVSESSVKPINLVLSSFATVSFLVGISQYDKIEIIYKRKDDVHGFSKIVDVMYACKPPVCEQCSIFGHEEKNCHEKVKVVPDEVKSKSNEQEDIEFRNIQYRKNKNYGENNRRNVHSSYNGYNKNVGKQVRNDGNKHNQGKVEYKKKINAEKEKVNLVKQGNESQESNNNVENKENYSKGKNGNKKNTVDMIREGLKESNRFTLLDLLVDETELIPPLKDRKIIDEILSKHVEVNEKDMEKWSKDMKRYYKDKKELLVVTEELEKEEDVVDDISATGNGIIRNEIEGLRRNILI</sequence>
<evidence type="ECO:0000313" key="2">
    <source>
        <dbReference type="EMBL" id="GJT93498.1"/>
    </source>
</evidence>
<accession>A0ABQ5I070</accession>
<organism evidence="2 3">
    <name type="scientific">Tanacetum coccineum</name>
    <dbReference type="NCBI Taxonomy" id="301880"/>
    <lineage>
        <taxon>Eukaryota</taxon>
        <taxon>Viridiplantae</taxon>
        <taxon>Streptophyta</taxon>
        <taxon>Embryophyta</taxon>
        <taxon>Tracheophyta</taxon>
        <taxon>Spermatophyta</taxon>
        <taxon>Magnoliopsida</taxon>
        <taxon>eudicotyledons</taxon>
        <taxon>Gunneridae</taxon>
        <taxon>Pentapetalae</taxon>
        <taxon>asterids</taxon>
        <taxon>campanulids</taxon>
        <taxon>Asterales</taxon>
        <taxon>Asteraceae</taxon>
        <taxon>Asteroideae</taxon>
        <taxon>Anthemideae</taxon>
        <taxon>Anthemidinae</taxon>
        <taxon>Tanacetum</taxon>
    </lineage>
</organism>
<dbReference type="PANTHER" id="PTHR31286:SF99">
    <property type="entry name" value="DUF4283 DOMAIN-CONTAINING PROTEIN"/>
    <property type="match status" value="1"/>
</dbReference>
<proteinExistence type="predicted"/>